<evidence type="ECO:0000313" key="2">
    <source>
        <dbReference type="EMBL" id="GMI16833.1"/>
    </source>
</evidence>
<feature type="compositionally biased region" description="Low complexity" evidence="1">
    <location>
        <begin position="208"/>
        <end position="219"/>
    </location>
</feature>
<evidence type="ECO:0000256" key="1">
    <source>
        <dbReference type="SAM" id="MobiDB-lite"/>
    </source>
</evidence>
<dbReference type="Proteomes" id="UP001165122">
    <property type="component" value="Unassembled WGS sequence"/>
</dbReference>
<feature type="region of interest" description="Disordered" evidence="1">
    <location>
        <begin position="195"/>
        <end position="219"/>
    </location>
</feature>
<reference evidence="3" key="1">
    <citation type="journal article" date="2023" name="Commun. Biol.">
        <title>Genome analysis of Parmales, the sister group of diatoms, reveals the evolutionary specialization of diatoms from phago-mixotrophs to photoautotrophs.</title>
        <authorList>
            <person name="Ban H."/>
            <person name="Sato S."/>
            <person name="Yoshikawa S."/>
            <person name="Yamada K."/>
            <person name="Nakamura Y."/>
            <person name="Ichinomiya M."/>
            <person name="Sato N."/>
            <person name="Blanc-Mathieu R."/>
            <person name="Endo H."/>
            <person name="Kuwata A."/>
            <person name="Ogata H."/>
        </authorList>
    </citation>
    <scope>NUCLEOTIDE SEQUENCE [LARGE SCALE GENOMIC DNA]</scope>
    <source>
        <strain evidence="3">NIES 3700</strain>
    </source>
</reference>
<sequence length="219" mass="22173">MATTVDWKSQAARAVVSSCIAKKRVTVTAGEKTYNQSLVEIYAEGAKELGCGIRELCKKVVEEEGEGGGGLTGGGGGGALTGVTGVEALLASAGTLTTPNASGASRSSPSVVDSSLAILSKKLEKILEQNSSIIVDIRSNILKCNLSENYKLMAMFFVNCEEIVKALDGMGGAKALDFTLRIDLMSADGKKGVEIGGGGGGGGGGRGTSAETTTTSTAK</sequence>
<name>A0A9W7KYS3_9STRA</name>
<dbReference type="EMBL" id="BRXW01000267">
    <property type="protein sequence ID" value="GMI16833.1"/>
    <property type="molecule type" value="Genomic_DNA"/>
</dbReference>
<protein>
    <submittedName>
        <fullName evidence="2">Uncharacterized protein</fullName>
    </submittedName>
</protein>
<feature type="compositionally biased region" description="Gly residues" evidence="1">
    <location>
        <begin position="195"/>
        <end position="207"/>
    </location>
</feature>
<dbReference type="AlphaFoldDB" id="A0A9W7KYS3"/>
<organism evidence="2 3">
    <name type="scientific">Triparma laevis f. longispina</name>
    <dbReference type="NCBI Taxonomy" id="1714387"/>
    <lineage>
        <taxon>Eukaryota</taxon>
        <taxon>Sar</taxon>
        <taxon>Stramenopiles</taxon>
        <taxon>Ochrophyta</taxon>
        <taxon>Bolidophyceae</taxon>
        <taxon>Parmales</taxon>
        <taxon>Triparmaceae</taxon>
        <taxon>Triparma</taxon>
    </lineage>
</organism>
<keyword evidence="3" id="KW-1185">Reference proteome</keyword>
<accession>A0A9W7KYS3</accession>
<dbReference type="OrthoDB" id="10449731at2759"/>
<comment type="caution">
    <text evidence="2">The sequence shown here is derived from an EMBL/GenBank/DDBJ whole genome shotgun (WGS) entry which is preliminary data.</text>
</comment>
<gene>
    <name evidence="2" type="ORF">TrLO_g6221</name>
</gene>
<proteinExistence type="predicted"/>
<evidence type="ECO:0000313" key="3">
    <source>
        <dbReference type="Proteomes" id="UP001165122"/>
    </source>
</evidence>